<evidence type="ECO:0000313" key="2">
    <source>
        <dbReference type="EMBL" id="CAA9314679.1"/>
    </source>
</evidence>
<accession>A0A6J4KV01</accession>
<gene>
    <name evidence="2" type="ORF">AVDCRST_MAG16-536</name>
</gene>
<reference evidence="2" key="1">
    <citation type="submission" date="2020-02" db="EMBL/GenBank/DDBJ databases">
        <authorList>
            <person name="Meier V. D."/>
        </authorList>
    </citation>
    <scope>NUCLEOTIDE SEQUENCE</scope>
    <source>
        <strain evidence="2">AVDCRST_MAG16</strain>
    </source>
</reference>
<proteinExistence type="predicted"/>
<dbReference type="EMBL" id="CADCUE010000031">
    <property type="protein sequence ID" value="CAA9314679.1"/>
    <property type="molecule type" value="Genomic_DNA"/>
</dbReference>
<sequence length="45" mass="5138">VLPVLRRGHDPALGRRPRQGPRRLALRVLPARVQRALQGPDRPRL</sequence>
<organism evidence="2">
    <name type="scientific">uncultured Frankineae bacterium</name>
    <dbReference type="NCBI Taxonomy" id="437475"/>
    <lineage>
        <taxon>Bacteria</taxon>
        <taxon>Bacillati</taxon>
        <taxon>Actinomycetota</taxon>
        <taxon>Actinomycetes</taxon>
        <taxon>Frankiales</taxon>
        <taxon>environmental samples</taxon>
    </lineage>
</organism>
<feature type="non-terminal residue" evidence="2">
    <location>
        <position position="1"/>
    </location>
</feature>
<feature type="non-terminal residue" evidence="2">
    <location>
        <position position="45"/>
    </location>
</feature>
<feature type="region of interest" description="Disordered" evidence="1">
    <location>
        <begin position="1"/>
        <end position="27"/>
    </location>
</feature>
<name>A0A6J4KV01_9ACTN</name>
<evidence type="ECO:0000256" key="1">
    <source>
        <dbReference type="SAM" id="MobiDB-lite"/>
    </source>
</evidence>
<dbReference type="AlphaFoldDB" id="A0A6J4KV01"/>
<protein>
    <submittedName>
        <fullName evidence="2">Uncharacterized protein</fullName>
    </submittedName>
</protein>
<feature type="compositionally biased region" description="Basic residues" evidence="1">
    <location>
        <begin position="15"/>
        <end position="25"/>
    </location>
</feature>